<keyword evidence="3" id="KW-1185">Reference proteome</keyword>
<reference evidence="2 3" key="1">
    <citation type="submission" date="2021-01" db="EMBL/GenBank/DDBJ databases">
        <title>Genomic Encyclopedia of Type Strains, Phase IV (KMG-IV): sequencing the most valuable type-strain genomes for metagenomic binning, comparative biology and taxonomic classification.</title>
        <authorList>
            <person name="Goeker M."/>
        </authorList>
    </citation>
    <scope>NUCLEOTIDE SEQUENCE [LARGE SCALE GENOMIC DNA]</scope>
    <source>
        <strain evidence="2 3">DSM 23711</strain>
    </source>
</reference>
<evidence type="ECO:0000313" key="3">
    <source>
        <dbReference type="Proteomes" id="UP001296943"/>
    </source>
</evidence>
<dbReference type="Proteomes" id="UP001296943">
    <property type="component" value="Unassembled WGS sequence"/>
</dbReference>
<sequence length="78" mass="8712">MSKSSKLAESFQRAGSGGSRYVKLTEWTYERSPERVKYGDTDSPVTGKRGRFSIKPSMSGGTAVNRLIVPYECREMQS</sequence>
<feature type="region of interest" description="Disordered" evidence="1">
    <location>
        <begin position="35"/>
        <end position="57"/>
    </location>
</feature>
<proteinExistence type="predicted"/>
<evidence type="ECO:0000256" key="1">
    <source>
        <dbReference type="SAM" id="MobiDB-lite"/>
    </source>
</evidence>
<comment type="caution">
    <text evidence="2">The sequence shown here is derived from an EMBL/GenBank/DDBJ whole genome shotgun (WGS) entry which is preliminary data.</text>
</comment>
<evidence type="ECO:0000313" key="2">
    <source>
        <dbReference type="EMBL" id="MBM7570620.1"/>
    </source>
</evidence>
<dbReference type="EMBL" id="JAFBDR010000004">
    <property type="protein sequence ID" value="MBM7570620.1"/>
    <property type="molecule type" value="Genomic_DNA"/>
</dbReference>
<protein>
    <submittedName>
        <fullName evidence="2">Uncharacterized protein</fullName>
    </submittedName>
</protein>
<accession>A0ABS2MXK8</accession>
<gene>
    <name evidence="2" type="ORF">JOC48_001098</name>
</gene>
<name>A0ABS2MXK8_9BACI</name>
<organism evidence="2 3">
    <name type="scientific">Aquibacillus albus</name>
    <dbReference type="NCBI Taxonomy" id="1168171"/>
    <lineage>
        <taxon>Bacteria</taxon>
        <taxon>Bacillati</taxon>
        <taxon>Bacillota</taxon>
        <taxon>Bacilli</taxon>
        <taxon>Bacillales</taxon>
        <taxon>Bacillaceae</taxon>
        <taxon>Aquibacillus</taxon>
    </lineage>
</organism>